<reference evidence="2 3" key="1">
    <citation type="journal article" date="2012" name="Science">
        <title>The Paleozoic origin of enzymatic lignin decomposition reconstructed from 31 fungal genomes.</title>
        <authorList>
            <person name="Floudas D."/>
            <person name="Binder M."/>
            <person name="Riley R."/>
            <person name="Barry K."/>
            <person name="Blanchette R.A."/>
            <person name="Henrissat B."/>
            <person name="Martinez A.T."/>
            <person name="Otillar R."/>
            <person name="Spatafora J.W."/>
            <person name="Yadav J.S."/>
            <person name="Aerts A."/>
            <person name="Benoit I."/>
            <person name="Boyd A."/>
            <person name="Carlson A."/>
            <person name="Copeland A."/>
            <person name="Coutinho P.M."/>
            <person name="de Vries R.P."/>
            <person name="Ferreira P."/>
            <person name="Findley K."/>
            <person name="Foster B."/>
            <person name="Gaskell J."/>
            <person name="Glotzer D."/>
            <person name="Gorecki P."/>
            <person name="Heitman J."/>
            <person name="Hesse C."/>
            <person name="Hori C."/>
            <person name="Igarashi K."/>
            <person name="Jurgens J.A."/>
            <person name="Kallen N."/>
            <person name="Kersten P."/>
            <person name="Kohler A."/>
            <person name="Kuees U."/>
            <person name="Kumar T.K.A."/>
            <person name="Kuo A."/>
            <person name="LaButti K."/>
            <person name="Larrondo L.F."/>
            <person name="Lindquist E."/>
            <person name="Ling A."/>
            <person name="Lombard V."/>
            <person name="Lucas S."/>
            <person name="Lundell T."/>
            <person name="Martin R."/>
            <person name="McLaughlin D.J."/>
            <person name="Morgenstern I."/>
            <person name="Morin E."/>
            <person name="Murat C."/>
            <person name="Nagy L.G."/>
            <person name="Nolan M."/>
            <person name="Ohm R.A."/>
            <person name="Patyshakuliyeva A."/>
            <person name="Rokas A."/>
            <person name="Ruiz-Duenas F.J."/>
            <person name="Sabat G."/>
            <person name="Salamov A."/>
            <person name="Samejima M."/>
            <person name="Schmutz J."/>
            <person name="Slot J.C."/>
            <person name="St John F."/>
            <person name="Stenlid J."/>
            <person name="Sun H."/>
            <person name="Sun S."/>
            <person name="Syed K."/>
            <person name="Tsang A."/>
            <person name="Wiebenga A."/>
            <person name="Young D."/>
            <person name="Pisabarro A."/>
            <person name="Eastwood D.C."/>
            <person name="Martin F."/>
            <person name="Cullen D."/>
            <person name="Grigoriev I.V."/>
            <person name="Hibbett D.S."/>
        </authorList>
    </citation>
    <scope>NUCLEOTIDE SEQUENCE [LARGE SCALE GENOMIC DNA]</scope>
    <source>
        <strain evidence="2 3">MD-104</strain>
    </source>
</reference>
<name>A0A2H3K0Q3_WOLCO</name>
<feature type="region of interest" description="Disordered" evidence="1">
    <location>
        <begin position="135"/>
        <end position="198"/>
    </location>
</feature>
<evidence type="ECO:0000256" key="1">
    <source>
        <dbReference type="SAM" id="MobiDB-lite"/>
    </source>
</evidence>
<evidence type="ECO:0000313" key="3">
    <source>
        <dbReference type="Proteomes" id="UP000218811"/>
    </source>
</evidence>
<feature type="compositionally biased region" description="Basic residues" evidence="1">
    <location>
        <begin position="159"/>
        <end position="170"/>
    </location>
</feature>
<dbReference type="AlphaFoldDB" id="A0A2H3K0Q3"/>
<feature type="region of interest" description="Disordered" evidence="1">
    <location>
        <begin position="16"/>
        <end position="46"/>
    </location>
</feature>
<protein>
    <submittedName>
        <fullName evidence="2">Uncharacterized protein</fullName>
    </submittedName>
</protein>
<evidence type="ECO:0000313" key="2">
    <source>
        <dbReference type="EMBL" id="PCH41997.1"/>
    </source>
</evidence>
<sequence>MPDSIVASIVASCLPPVFPPQNPRHDARWSAGPGSKPQSEPSAARSIAVGEAANQIGTSYPRQIAIRDQRMTGQSRLAGVPALWCRKKKEDAGEGRTVWVKGEKNKRGRESNVTAYCEVSIAGHEANARQIGNANIGRPQRHNCRPASRLHPGPAIPPFRRKARAGRHHGAAYDPDFLRPEKTGPSTRQAGSARSRLR</sequence>
<keyword evidence="3" id="KW-1185">Reference proteome</keyword>
<proteinExistence type="predicted"/>
<organism evidence="2 3">
    <name type="scientific">Wolfiporia cocos (strain MD-104)</name>
    <name type="common">Brown rot fungus</name>
    <dbReference type="NCBI Taxonomy" id="742152"/>
    <lineage>
        <taxon>Eukaryota</taxon>
        <taxon>Fungi</taxon>
        <taxon>Dikarya</taxon>
        <taxon>Basidiomycota</taxon>
        <taxon>Agaricomycotina</taxon>
        <taxon>Agaricomycetes</taxon>
        <taxon>Polyporales</taxon>
        <taxon>Phaeolaceae</taxon>
        <taxon>Wolfiporia</taxon>
    </lineage>
</organism>
<gene>
    <name evidence="2" type="ORF">WOLCODRAFT_163454</name>
</gene>
<accession>A0A2H3K0Q3</accession>
<dbReference type="Proteomes" id="UP000218811">
    <property type="component" value="Unassembled WGS sequence"/>
</dbReference>
<dbReference type="EMBL" id="KB468124">
    <property type="protein sequence ID" value="PCH41997.1"/>
    <property type="molecule type" value="Genomic_DNA"/>
</dbReference>